<evidence type="ECO:0000259" key="4">
    <source>
        <dbReference type="Pfam" id="PF02769"/>
    </source>
</evidence>
<feature type="binding site" evidence="2">
    <location>
        <position position="293"/>
    </location>
    <ligand>
        <name>substrate</name>
    </ligand>
</feature>
<feature type="binding site" evidence="2">
    <location>
        <position position="41"/>
    </location>
    <ligand>
        <name>Mg(2+)</name>
        <dbReference type="ChEBI" id="CHEBI:18420"/>
        <label>1</label>
    </ligand>
</feature>
<feature type="binding site" evidence="2">
    <location>
        <position position="139"/>
    </location>
    <ligand>
        <name>ATP</name>
        <dbReference type="ChEBI" id="CHEBI:30616"/>
    </ligand>
</feature>
<feature type="binding site" evidence="2">
    <location>
        <position position="69"/>
    </location>
    <ligand>
        <name>Mg(2+)</name>
        <dbReference type="ChEBI" id="CHEBI:18420"/>
        <label>2</label>
    </ligand>
</feature>
<dbReference type="InterPro" id="IPR010918">
    <property type="entry name" value="PurM-like_C_dom"/>
</dbReference>
<comment type="pathway">
    <text evidence="2">Cofactor biosynthesis; thiamine diphosphate biosynthesis; thiamine diphosphate from thiamine phosphate: step 1/1.</text>
</comment>
<dbReference type="Pfam" id="PF00586">
    <property type="entry name" value="AIRS"/>
    <property type="match status" value="1"/>
</dbReference>
<keyword evidence="2" id="KW-0460">Magnesium</keyword>
<keyword evidence="2" id="KW-0479">Metal-binding</keyword>
<feature type="binding site" evidence="2">
    <location>
        <position position="204"/>
    </location>
    <ligand>
        <name>Mg(2+)</name>
        <dbReference type="ChEBI" id="CHEBI:18420"/>
        <label>5</label>
    </ligand>
</feature>
<gene>
    <name evidence="2 5" type="primary">thiL</name>
    <name evidence="5" type="ORF">IDJ81_07485</name>
</gene>
<feature type="binding site" evidence="2">
    <location>
        <position position="25"/>
    </location>
    <ligand>
        <name>Mg(2+)</name>
        <dbReference type="ChEBI" id="CHEBI:18420"/>
        <label>4</label>
    </ligand>
</feature>
<dbReference type="InterPro" id="IPR036676">
    <property type="entry name" value="PurM-like_C_sf"/>
</dbReference>
<feature type="binding site" evidence="2">
    <location>
        <position position="201"/>
    </location>
    <ligand>
        <name>Mg(2+)</name>
        <dbReference type="ChEBI" id="CHEBI:18420"/>
        <label>3</label>
    </ligand>
</feature>
<dbReference type="InterPro" id="IPR016188">
    <property type="entry name" value="PurM-like_N"/>
</dbReference>
<feature type="binding site" evidence="2">
    <location>
        <position position="245"/>
    </location>
    <ligand>
        <name>substrate</name>
    </ligand>
</feature>
<feature type="domain" description="PurM-like C-terminal" evidence="4">
    <location>
        <begin position="143"/>
        <end position="256"/>
    </location>
</feature>
<dbReference type="EMBL" id="CP061510">
    <property type="protein sequence ID" value="QSB45907.1"/>
    <property type="molecule type" value="Genomic_DNA"/>
</dbReference>
<comment type="caution">
    <text evidence="2">Lacks conserved residue(s) required for the propagation of feature annotation.</text>
</comment>
<feature type="binding site" evidence="2">
    <location>
        <position position="112"/>
    </location>
    <ligand>
        <name>Mg(2+)</name>
        <dbReference type="ChEBI" id="CHEBI:18420"/>
        <label>1</label>
    </ligand>
</feature>
<comment type="similarity">
    <text evidence="2">Belongs to the thiamine-monophosphate kinase family.</text>
</comment>
<dbReference type="PANTHER" id="PTHR30270">
    <property type="entry name" value="THIAMINE-MONOPHOSPHATE KINASE"/>
    <property type="match status" value="1"/>
</dbReference>
<feature type="binding site" evidence="2">
    <location>
        <position position="69"/>
    </location>
    <ligand>
        <name>Mg(2+)</name>
        <dbReference type="ChEBI" id="CHEBI:18420"/>
        <label>3</label>
    </ligand>
</feature>
<dbReference type="InterPro" id="IPR006283">
    <property type="entry name" value="ThiL-like"/>
</dbReference>
<feature type="domain" description="PurM-like N-terminal" evidence="3">
    <location>
        <begin position="24"/>
        <end position="130"/>
    </location>
</feature>
<dbReference type="PANTHER" id="PTHR30270:SF0">
    <property type="entry name" value="THIAMINE-MONOPHOSPHATE KINASE"/>
    <property type="match status" value="1"/>
</dbReference>
<dbReference type="NCBIfam" id="TIGR01379">
    <property type="entry name" value="thiL"/>
    <property type="match status" value="1"/>
</dbReference>
<dbReference type="RefSeq" id="WP_205445289.1">
    <property type="nucleotide sequence ID" value="NZ_CP061510.1"/>
</dbReference>
<keyword evidence="2" id="KW-0067">ATP-binding</keyword>
<dbReference type="Gene3D" id="3.90.650.10">
    <property type="entry name" value="PurM-like C-terminal domain"/>
    <property type="match status" value="1"/>
</dbReference>
<accession>A0ABX7KEB4</accession>
<feature type="binding site" evidence="2">
    <location>
        <position position="41"/>
    </location>
    <ligand>
        <name>Mg(2+)</name>
        <dbReference type="ChEBI" id="CHEBI:18420"/>
        <label>2</label>
    </ligand>
</feature>
<feature type="binding site" evidence="2">
    <location>
        <position position="48"/>
    </location>
    <ligand>
        <name>substrate</name>
    </ligand>
</feature>
<keyword evidence="2 5" id="KW-0808">Transferase</keyword>
<evidence type="ECO:0000313" key="5">
    <source>
        <dbReference type="EMBL" id="QSB45907.1"/>
    </source>
</evidence>
<dbReference type="PIRSF" id="PIRSF005303">
    <property type="entry name" value="Thiam_monoph_kin"/>
    <property type="match status" value="1"/>
</dbReference>
<sequence>MTEADFIAALRHIADTPAARGLADDCAVLDIGNETLVLTHDSLAEGVHYLLGHDMADVAWKLVASNLSDLAAKGAKPVGVLLGFMLGDNDTRFIEGLTEILAAYDVPLLGGDTISAPGSPRVFGLTALGTATHSPPPSRSGAQPGDAIWITGPVGGAMMGLEALRAGAGSGAGIDSTAYRRPIPLLAEGQALAPVVTAMMDISDGLLLDASRIGTASGVTMAIESKAVPIAAPEDRRADALRWGDDYQLLFTMPAELTPPVSAVRIGTVERDHGDGPLLIDGRVPAADRPLGYRHQHLAPRHDAPQG</sequence>
<feature type="binding site" evidence="2">
    <location>
        <position position="69"/>
    </location>
    <ligand>
        <name>Mg(2+)</name>
        <dbReference type="ChEBI" id="CHEBI:18420"/>
        <label>4</label>
    </ligand>
</feature>
<keyword evidence="1 2" id="KW-0784">Thiamine biosynthesis</keyword>
<feature type="binding site" evidence="2">
    <location>
        <position position="39"/>
    </location>
    <ligand>
        <name>Mg(2+)</name>
        <dbReference type="ChEBI" id="CHEBI:18420"/>
        <label>4</label>
    </ligand>
</feature>
<dbReference type="Gene3D" id="3.30.1330.10">
    <property type="entry name" value="PurM-like, N-terminal domain"/>
    <property type="match status" value="1"/>
</dbReference>
<keyword evidence="6" id="KW-1185">Reference proteome</keyword>
<protein>
    <recommendedName>
        <fullName evidence="2">Thiamine-monophosphate kinase</fullName>
        <shortName evidence="2">TMP kinase</shortName>
        <shortName evidence="2">Thiamine-phosphate kinase</shortName>
        <ecNumber evidence="2">2.7.4.16</ecNumber>
    </recommendedName>
</protein>
<dbReference type="HAMAP" id="MF_02128">
    <property type="entry name" value="TMP_kinase"/>
    <property type="match status" value="1"/>
</dbReference>
<feature type="binding site" evidence="2">
    <location>
        <position position="25"/>
    </location>
    <ligand>
        <name>Mg(2+)</name>
        <dbReference type="ChEBI" id="CHEBI:18420"/>
        <label>3</label>
    </ligand>
</feature>
<evidence type="ECO:0000256" key="1">
    <source>
        <dbReference type="ARBA" id="ARBA00022977"/>
    </source>
</evidence>
<comment type="miscellaneous">
    <text evidence="2">Reaction mechanism of ThiL seems to utilize a direct, inline transfer of the gamma-phosphate of ATP to TMP rather than a phosphorylated enzyme intermediate.</text>
</comment>
<comment type="function">
    <text evidence="2">Catalyzes the ATP-dependent phosphorylation of thiamine-monophosphate (TMP) to form thiamine-pyrophosphate (TPP), the active form of vitamin B1.</text>
</comment>
<dbReference type="Pfam" id="PF02769">
    <property type="entry name" value="AIRS_C"/>
    <property type="match status" value="1"/>
</dbReference>
<dbReference type="EC" id="2.7.4.16" evidence="2"/>
<dbReference type="InterPro" id="IPR036921">
    <property type="entry name" value="PurM-like_N_sf"/>
</dbReference>
<feature type="binding site" evidence="2">
    <location>
        <begin position="111"/>
        <end position="112"/>
    </location>
    <ligand>
        <name>ATP</name>
        <dbReference type="ChEBI" id="CHEBI:30616"/>
    </ligand>
</feature>
<name>A0ABX7KEB4_9SPHN</name>
<comment type="catalytic activity">
    <reaction evidence="2">
        <text>thiamine phosphate + ATP = thiamine diphosphate + ADP</text>
        <dbReference type="Rhea" id="RHEA:15913"/>
        <dbReference type="ChEBI" id="CHEBI:30616"/>
        <dbReference type="ChEBI" id="CHEBI:37575"/>
        <dbReference type="ChEBI" id="CHEBI:58937"/>
        <dbReference type="ChEBI" id="CHEBI:456216"/>
        <dbReference type="EC" id="2.7.4.16"/>
    </reaction>
</comment>
<keyword evidence="2" id="KW-0547">Nucleotide-binding</keyword>
<dbReference type="CDD" id="cd02194">
    <property type="entry name" value="ThiL"/>
    <property type="match status" value="1"/>
</dbReference>
<dbReference type="GO" id="GO:0009030">
    <property type="term" value="F:thiamine-phosphate kinase activity"/>
    <property type="evidence" value="ECO:0007669"/>
    <property type="project" value="UniProtKB-EC"/>
</dbReference>
<evidence type="ECO:0000256" key="2">
    <source>
        <dbReference type="HAMAP-Rule" id="MF_02128"/>
    </source>
</evidence>
<dbReference type="SUPFAM" id="SSF55326">
    <property type="entry name" value="PurM N-terminal domain-like"/>
    <property type="match status" value="1"/>
</dbReference>
<dbReference type="Proteomes" id="UP000663637">
    <property type="component" value="Chromosome"/>
</dbReference>
<proteinExistence type="inferred from homology"/>
<dbReference type="SUPFAM" id="SSF56042">
    <property type="entry name" value="PurM C-terminal domain-like"/>
    <property type="match status" value="1"/>
</dbReference>
<evidence type="ECO:0000313" key="6">
    <source>
        <dbReference type="Proteomes" id="UP000663637"/>
    </source>
</evidence>
<keyword evidence="2 5" id="KW-0418">Kinase</keyword>
<organism evidence="5 6">
    <name type="scientific">Tsuneonella flava</name>
    <dbReference type="NCBI Taxonomy" id="2055955"/>
    <lineage>
        <taxon>Bacteria</taxon>
        <taxon>Pseudomonadati</taxon>
        <taxon>Pseudomonadota</taxon>
        <taxon>Alphaproteobacteria</taxon>
        <taxon>Sphingomonadales</taxon>
        <taxon>Erythrobacteraceae</taxon>
        <taxon>Tsuneonella</taxon>
    </lineage>
</organism>
<feature type="binding site" evidence="2">
    <location>
        <position position="203"/>
    </location>
    <ligand>
        <name>ATP</name>
        <dbReference type="ChEBI" id="CHEBI:30616"/>
    </ligand>
</feature>
<evidence type="ECO:0000259" key="3">
    <source>
        <dbReference type="Pfam" id="PF00586"/>
    </source>
</evidence>
<reference evidence="5 6" key="1">
    <citation type="submission" date="2020-09" db="EMBL/GenBank/DDBJ databases">
        <title>Complete genome sequence of altererythrobacter flavus SS-21NJ, isolated from Dongying oil sludge in Shandong province.</title>
        <authorList>
            <person name="Sun S."/>
            <person name="Zhang Z."/>
        </authorList>
    </citation>
    <scope>NUCLEOTIDE SEQUENCE [LARGE SCALE GENOMIC DNA]</scope>
    <source>
        <strain evidence="5 6">SS-21NJ</strain>
    </source>
</reference>